<dbReference type="RefSeq" id="XP_066673071.1">
    <property type="nucleotide sequence ID" value="XM_066809453.1"/>
</dbReference>
<accession>A0ABR1X432</accession>
<name>A0ABR1X432_9PEZI</name>
<dbReference type="EMBL" id="JAQQWN010000004">
    <property type="protein sequence ID" value="KAK8090177.1"/>
    <property type="molecule type" value="Genomic_DNA"/>
</dbReference>
<keyword evidence="3" id="KW-1185">Reference proteome</keyword>
<dbReference type="GeneID" id="92042513"/>
<evidence type="ECO:0000259" key="1">
    <source>
        <dbReference type="Pfam" id="PF12937"/>
    </source>
</evidence>
<proteinExistence type="predicted"/>
<protein>
    <recommendedName>
        <fullName evidence="1">F-box domain-containing protein</fullName>
    </recommendedName>
</protein>
<organism evidence="2 3">
    <name type="scientific">Apiospora hydei</name>
    <dbReference type="NCBI Taxonomy" id="1337664"/>
    <lineage>
        <taxon>Eukaryota</taxon>
        <taxon>Fungi</taxon>
        <taxon>Dikarya</taxon>
        <taxon>Ascomycota</taxon>
        <taxon>Pezizomycotina</taxon>
        <taxon>Sordariomycetes</taxon>
        <taxon>Xylariomycetidae</taxon>
        <taxon>Amphisphaeriales</taxon>
        <taxon>Apiosporaceae</taxon>
        <taxon>Apiospora</taxon>
    </lineage>
</organism>
<comment type="caution">
    <text evidence="2">The sequence shown here is derived from an EMBL/GenBank/DDBJ whole genome shotgun (WGS) entry which is preliminary data.</text>
</comment>
<dbReference type="InterPro" id="IPR001810">
    <property type="entry name" value="F-box_dom"/>
</dbReference>
<feature type="domain" description="F-box" evidence="1">
    <location>
        <begin position="18"/>
        <end position="78"/>
    </location>
</feature>
<dbReference type="Proteomes" id="UP001433268">
    <property type="component" value="Unassembled WGS sequence"/>
</dbReference>
<sequence length="128" mass="14668">MGQLLVTLALRPREPTAFARLPNEIVVKIFEQLCFHCQNPGTFPNADTEDVRQRKATLARLCRVSKRFRAIAEPILYHYYATGNCKHFLDDNDPNINGTRWQGSNDYLLSFVSRLVERPDLASKVVSM</sequence>
<reference evidence="2 3" key="1">
    <citation type="submission" date="2023-01" db="EMBL/GenBank/DDBJ databases">
        <title>Analysis of 21 Apiospora genomes using comparative genomics revels a genus with tremendous synthesis potential of carbohydrate active enzymes and secondary metabolites.</title>
        <authorList>
            <person name="Sorensen T."/>
        </authorList>
    </citation>
    <scope>NUCLEOTIDE SEQUENCE [LARGE SCALE GENOMIC DNA]</scope>
    <source>
        <strain evidence="2 3">CBS 114990</strain>
    </source>
</reference>
<gene>
    <name evidence="2" type="ORF">PG997_005138</name>
</gene>
<evidence type="ECO:0000313" key="3">
    <source>
        <dbReference type="Proteomes" id="UP001433268"/>
    </source>
</evidence>
<dbReference type="Gene3D" id="1.20.1280.50">
    <property type="match status" value="1"/>
</dbReference>
<dbReference type="Pfam" id="PF12937">
    <property type="entry name" value="F-box-like"/>
    <property type="match status" value="1"/>
</dbReference>
<evidence type="ECO:0000313" key="2">
    <source>
        <dbReference type="EMBL" id="KAK8090177.1"/>
    </source>
</evidence>
<dbReference type="CDD" id="cd09917">
    <property type="entry name" value="F-box_SF"/>
    <property type="match status" value="1"/>
</dbReference>